<feature type="transmembrane region" description="Helical" evidence="10">
    <location>
        <begin position="580"/>
        <end position="602"/>
    </location>
</feature>
<keyword evidence="4 10" id="KW-0812">Transmembrane</keyword>
<feature type="transmembrane region" description="Helical" evidence="10">
    <location>
        <begin position="264"/>
        <end position="284"/>
    </location>
</feature>
<dbReference type="GO" id="GO:0035673">
    <property type="term" value="F:oligopeptide transmembrane transporter activity"/>
    <property type="evidence" value="ECO:0007669"/>
    <property type="project" value="InterPro"/>
</dbReference>
<keyword evidence="6" id="KW-0653">Protein transport</keyword>
<feature type="transmembrane region" description="Helical" evidence="10">
    <location>
        <begin position="495"/>
        <end position="518"/>
    </location>
</feature>
<sequence>MPHPPRATTTMASSPPPPRQEEDQQREEGHHHGDGGDDDQITTPLLVEAATTSSPSPSEGDDPENSPIEQVALTVPVGDDPSTPVLTFRMWVLGTASCALLSFLNQFFWYRKEPLTITAISAQIAVVPLGRLMAAALPARAVLRGTRWEFSLNPGPFSVKEHVLVTIFANSGAGTVYAIHVITAVRVFYGKHITFFVSLLVVLTTQVLGFGWAGIFRRYLVEPAAMWWPSNLVQVSLFRYTTTPQPALHEKERRVKGGMTRNQFFLVAFVCSFAYYVFPGYLFQMLTSLSWLCWAFPRSVVAQQLGSGLSGLGVGAVGLDWSTISSYLGSPLASPWFATANVAAGFVLIMYVITPAAYYWLGLYGARSFPIFSDGLFTAAGQTYNISSIVDSNFRFDTEAYERNGPLYLSTFFAVTYGVGFASLTATVVHVFLFHGSEIWQLSRSAFQEKKVDVHTRLMRRYRQVPEWWFICILVANVAVTIFACEYYIEQLQLPWWGVLLACAIAFFFTLPIGIITATTNQTPGLNIITEYIMGYLYPGRPVANMCFKVYGYISMTQALAFLQDFKLGHYMKIPPRTMFMAQVVGTLIAALVYIGTAWWLMDSVPNICSTELLPADSPWTCPMDHVFYDASVIWGLIGPRRIFGDLGTYSAVNWFFLGGAVAPLLVWLAHRVFPSQSWILLVNMPVLIGSTGMMPPATAVNYTTWIIAGFLSGYVVYRYRRHWWERHNYLLSGALDAGLAFMAVLIYLCLGLENVGLNWWGNDLDGCPLASCPTAKGIVVEGCPVYT</sequence>
<evidence type="ECO:0000256" key="7">
    <source>
        <dbReference type="ARBA" id="ARBA00022989"/>
    </source>
</evidence>
<evidence type="ECO:0000256" key="8">
    <source>
        <dbReference type="ARBA" id="ARBA00023136"/>
    </source>
</evidence>
<evidence type="ECO:0000256" key="10">
    <source>
        <dbReference type="SAM" id="Phobius"/>
    </source>
</evidence>
<feature type="transmembrane region" description="Helical" evidence="10">
    <location>
        <begin position="407"/>
        <end position="434"/>
    </location>
</feature>
<evidence type="ECO:0000256" key="1">
    <source>
        <dbReference type="ARBA" id="ARBA00004141"/>
    </source>
</evidence>
<dbReference type="InParanoid" id="A0A1D6NWI3"/>
<dbReference type="GO" id="GO:0015031">
    <property type="term" value="P:protein transport"/>
    <property type="evidence" value="ECO:0007669"/>
    <property type="project" value="UniProtKB-KW"/>
</dbReference>
<feature type="transmembrane region" description="Helical" evidence="10">
    <location>
        <begin position="730"/>
        <end position="751"/>
    </location>
</feature>
<proteinExistence type="inferred from homology"/>
<comment type="subcellular location">
    <subcellularLocation>
        <location evidence="1">Membrane</location>
        <topology evidence="1">Multi-pass membrane protein</topology>
    </subcellularLocation>
</comment>
<evidence type="ECO:0000256" key="4">
    <source>
        <dbReference type="ARBA" id="ARBA00022692"/>
    </source>
</evidence>
<name>A0A1D6NWI3_MAIZE</name>
<dbReference type="STRING" id="4577.A0A1D6NWI3"/>
<feature type="transmembrane region" description="Helical" evidence="10">
    <location>
        <begin position="163"/>
        <end position="189"/>
    </location>
</feature>
<comment type="similarity">
    <text evidence="2">Belongs to the oligopeptide OPT transporter (TC 2.A.67.1) family.</text>
</comment>
<reference evidence="11" key="1">
    <citation type="submission" date="2015-12" db="EMBL/GenBank/DDBJ databases">
        <title>Update maize B73 reference genome by single molecule sequencing technologies.</title>
        <authorList>
            <consortium name="Maize Genome Sequencing Project"/>
            <person name="Ware D."/>
        </authorList>
    </citation>
    <scope>NUCLEOTIDE SEQUENCE</scope>
    <source>
        <tissue evidence="11">Seedling</tissue>
    </source>
</reference>
<feature type="transmembrane region" description="Helical" evidence="10">
    <location>
        <begin position="468"/>
        <end position="489"/>
    </location>
</feature>
<dbReference type="InterPro" id="IPR004648">
    <property type="entry name" value="Oligpept_transpt"/>
</dbReference>
<dbReference type="GO" id="GO:0016020">
    <property type="term" value="C:membrane"/>
    <property type="evidence" value="ECO:0007669"/>
    <property type="project" value="UniProtKB-SubCell"/>
</dbReference>
<dbReference type="Pfam" id="PF03169">
    <property type="entry name" value="OPT"/>
    <property type="match status" value="1"/>
</dbReference>
<keyword evidence="5" id="KW-0571">Peptide transport</keyword>
<dbReference type="PANTHER" id="PTHR22601">
    <property type="entry name" value="ISP4 LIKE PROTEIN"/>
    <property type="match status" value="1"/>
</dbReference>
<gene>
    <name evidence="11" type="ORF">ZEAMMB73_Zm00001d045519</name>
</gene>
<evidence type="ECO:0000256" key="9">
    <source>
        <dbReference type="SAM" id="MobiDB-lite"/>
    </source>
</evidence>
<feature type="transmembrane region" description="Helical" evidence="10">
    <location>
        <begin position="304"/>
        <end position="324"/>
    </location>
</feature>
<keyword evidence="8 10" id="KW-0472">Membrane</keyword>
<dbReference type="FunCoup" id="A0A1D6NWI3">
    <property type="interactions" value="275"/>
</dbReference>
<evidence type="ECO:0000256" key="3">
    <source>
        <dbReference type="ARBA" id="ARBA00022448"/>
    </source>
</evidence>
<evidence type="ECO:0000256" key="6">
    <source>
        <dbReference type="ARBA" id="ARBA00022927"/>
    </source>
</evidence>
<feature type="transmembrane region" description="Helical" evidence="10">
    <location>
        <begin position="195"/>
        <end position="216"/>
    </location>
</feature>
<keyword evidence="3" id="KW-0813">Transport</keyword>
<organism evidence="11">
    <name type="scientific">Zea mays</name>
    <name type="common">Maize</name>
    <dbReference type="NCBI Taxonomy" id="4577"/>
    <lineage>
        <taxon>Eukaryota</taxon>
        <taxon>Viridiplantae</taxon>
        <taxon>Streptophyta</taxon>
        <taxon>Embryophyta</taxon>
        <taxon>Tracheophyta</taxon>
        <taxon>Spermatophyta</taxon>
        <taxon>Magnoliopsida</taxon>
        <taxon>Liliopsida</taxon>
        <taxon>Poales</taxon>
        <taxon>Poaceae</taxon>
        <taxon>PACMAD clade</taxon>
        <taxon>Panicoideae</taxon>
        <taxon>Andropogonodae</taxon>
        <taxon>Andropogoneae</taxon>
        <taxon>Tripsacinae</taxon>
        <taxon>Zea</taxon>
    </lineage>
</organism>
<dbReference type="EMBL" id="CM000785">
    <property type="protein sequence ID" value="AQL02469.1"/>
    <property type="molecule type" value="Genomic_DNA"/>
</dbReference>
<dbReference type="InterPro" id="IPR004813">
    <property type="entry name" value="OPT"/>
</dbReference>
<dbReference type="NCBIfam" id="TIGR00727">
    <property type="entry name" value="ISP4_OPT"/>
    <property type="match status" value="1"/>
</dbReference>
<dbReference type="ExpressionAtlas" id="A0A1D6NWI3">
    <property type="expression patterns" value="baseline and differential"/>
</dbReference>
<protein>
    <submittedName>
        <fullName evidence="11">Oligopeptide transporter 7</fullName>
    </submittedName>
</protein>
<feature type="compositionally biased region" description="Low complexity" evidence="9">
    <location>
        <begin position="1"/>
        <end position="13"/>
    </location>
</feature>
<evidence type="ECO:0000313" key="11">
    <source>
        <dbReference type="EMBL" id="AQL02469.1"/>
    </source>
</evidence>
<feature type="transmembrane region" description="Helical" evidence="10">
    <location>
        <begin position="336"/>
        <end position="361"/>
    </location>
</feature>
<feature type="transmembrane region" description="Helical" evidence="10">
    <location>
        <begin position="90"/>
        <end position="110"/>
    </location>
</feature>
<evidence type="ECO:0000256" key="5">
    <source>
        <dbReference type="ARBA" id="ARBA00022856"/>
    </source>
</evidence>
<feature type="compositionally biased region" description="Basic and acidic residues" evidence="9">
    <location>
        <begin position="19"/>
        <end position="35"/>
    </location>
</feature>
<feature type="region of interest" description="Disordered" evidence="9">
    <location>
        <begin position="1"/>
        <end position="66"/>
    </location>
</feature>
<dbReference type="NCBIfam" id="TIGR00728">
    <property type="entry name" value="OPT_sfam"/>
    <property type="match status" value="1"/>
</dbReference>
<evidence type="ECO:0000256" key="2">
    <source>
        <dbReference type="ARBA" id="ARBA00005484"/>
    </source>
</evidence>
<accession>A0A1D6NWI3</accession>
<feature type="transmembrane region" description="Helical" evidence="10">
    <location>
        <begin position="652"/>
        <end position="671"/>
    </location>
</feature>
<dbReference type="AlphaFoldDB" id="A0A1D6NWI3"/>
<feature type="transmembrane region" description="Helical" evidence="10">
    <location>
        <begin position="701"/>
        <end position="718"/>
    </location>
</feature>
<keyword evidence="7 10" id="KW-1133">Transmembrane helix</keyword>